<dbReference type="PIRSF" id="PIRSF000398">
    <property type="entry name" value="M_m6A_EcoRV"/>
    <property type="match status" value="1"/>
</dbReference>
<name>A0ABV7H219_9BURK</name>
<evidence type="ECO:0000313" key="4">
    <source>
        <dbReference type="EMBL" id="MFC3146270.1"/>
    </source>
</evidence>
<dbReference type="InterPro" id="IPR012327">
    <property type="entry name" value="MeTrfase_D12"/>
</dbReference>
<evidence type="ECO:0000256" key="3">
    <source>
        <dbReference type="ARBA" id="ARBA00022691"/>
    </source>
</evidence>
<dbReference type="PANTHER" id="PTHR30481:SF2">
    <property type="entry name" value="SITE-SPECIFIC DNA-METHYLTRANSFERASE (ADENINE-SPECIFIC)"/>
    <property type="match status" value="1"/>
</dbReference>
<sequence length="286" mass="32074">MPTTVTPLRYPGGKSQLTPFVAELLRANGLSGGVYAEPYAGGAGLAWALLLSGQASEIWINDIDQGIFSFWHSVLNNTEQLCSRIEKTRITMQTWHTQREVMLSNTGSRLDIGFATLFLNRTNRSGIISGGVIGGKNQDGNYKLDCRFNRDELIAKIRRIGSYREVVKLTQIDARACIAKWGKELPKKGLMNIDPPYFAKGRDLYTNFYRPDDHKLVANVISKLKCPWILTYDDTPEICALYSKFRIYRKALAYSAQVKRQANELLVISPKINLSCESSEELAQAA</sequence>
<dbReference type="SUPFAM" id="SSF53335">
    <property type="entry name" value="S-adenosyl-L-methionine-dependent methyltransferases"/>
    <property type="match status" value="1"/>
</dbReference>
<dbReference type="EMBL" id="JBHRTI010000003">
    <property type="protein sequence ID" value="MFC3146270.1"/>
    <property type="molecule type" value="Genomic_DNA"/>
</dbReference>
<keyword evidence="1 4" id="KW-0489">Methyltransferase</keyword>
<dbReference type="InterPro" id="IPR012263">
    <property type="entry name" value="M_m6A_EcoRV"/>
</dbReference>
<dbReference type="Pfam" id="PF02086">
    <property type="entry name" value="MethyltransfD12"/>
    <property type="match status" value="1"/>
</dbReference>
<keyword evidence="3" id="KW-0949">S-adenosyl-L-methionine</keyword>
<proteinExistence type="predicted"/>
<accession>A0ABV7H219</accession>
<dbReference type="PRINTS" id="PR00505">
    <property type="entry name" value="D12N6MTFRASE"/>
</dbReference>
<reference evidence="5" key="1">
    <citation type="journal article" date="2019" name="Int. J. Syst. Evol. Microbiol.">
        <title>The Global Catalogue of Microorganisms (GCM) 10K type strain sequencing project: providing services to taxonomists for standard genome sequencing and annotation.</title>
        <authorList>
            <consortium name="The Broad Institute Genomics Platform"/>
            <consortium name="The Broad Institute Genome Sequencing Center for Infectious Disease"/>
            <person name="Wu L."/>
            <person name="Ma J."/>
        </authorList>
    </citation>
    <scope>NUCLEOTIDE SEQUENCE [LARGE SCALE GENOMIC DNA]</scope>
    <source>
        <strain evidence="5">KCTC 52168</strain>
    </source>
</reference>
<evidence type="ECO:0000256" key="2">
    <source>
        <dbReference type="ARBA" id="ARBA00022679"/>
    </source>
</evidence>
<dbReference type="InterPro" id="IPR029063">
    <property type="entry name" value="SAM-dependent_MTases_sf"/>
</dbReference>
<keyword evidence="5" id="KW-1185">Reference proteome</keyword>
<dbReference type="GO" id="GO:0032259">
    <property type="term" value="P:methylation"/>
    <property type="evidence" value="ECO:0007669"/>
    <property type="project" value="UniProtKB-KW"/>
</dbReference>
<dbReference type="Proteomes" id="UP001595556">
    <property type="component" value="Unassembled WGS sequence"/>
</dbReference>
<evidence type="ECO:0000256" key="1">
    <source>
        <dbReference type="ARBA" id="ARBA00022603"/>
    </source>
</evidence>
<dbReference type="Gene3D" id="3.40.50.150">
    <property type="entry name" value="Vaccinia Virus protein VP39"/>
    <property type="match status" value="2"/>
</dbReference>
<evidence type="ECO:0000313" key="5">
    <source>
        <dbReference type="Proteomes" id="UP001595556"/>
    </source>
</evidence>
<comment type="caution">
    <text evidence="4">The sequence shown here is derived from an EMBL/GenBank/DDBJ whole genome shotgun (WGS) entry which is preliminary data.</text>
</comment>
<keyword evidence="2" id="KW-0808">Transferase</keyword>
<protein>
    <submittedName>
        <fullName evidence="4">DNA adenine methylase</fullName>
    </submittedName>
</protein>
<dbReference type="PANTHER" id="PTHR30481">
    <property type="entry name" value="DNA ADENINE METHYLASE"/>
    <property type="match status" value="1"/>
</dbReference>
<organism evidence="4 5">
    <name type="scientific">Piscinibacterium candidicorallinum</name>
    <dbReference type="NCBI Taxonomy" id="1793872"/>
    <lineage>
        <taxon>Bacteria</taxon>
        <taxon>Pseudomonadati</taxon>
        <taxon>Pseudomonadota</taxon>
        <taxon>Betaproteobacteria</taxon>
        <taxon>Burkholderiales</taxon>
        <taxon>Piscinibacterium</taxon>
    </lineage>
</organism>
<dbReference type="RefSeq" id="WP_377300550.1">
    <property type="nucleotide sequence ID" value="NZ_CP180191.1"/>
</dbReference>
<dbReference type="GO" id="GO:0008168">
    <property type="term" value="F:methyltransferase activity"/>
    <property type="evidence" value="ECO:0007669"/>
    <property type="project" value="UniProtKB-KW"/>
</dbReference>
<gene>
    <name evidence="4" type="ORF">ACFOEN_01290</name>
</gene>